<keyword evidence="2 6" id="KW-0812">Transmembrane</keyword>
<evidence type="ECO:0000256" key="3">
    <source>
        <dbReference type="ARBA" id="ARBA00022989"/>
    </source>
</evidence>
<comment type="similarity">
    <text evidence="5">Belongs to the SAT4 family.</text>
</comment>
<dbReference type="Proteomes" id="UP000019373">
    <property type="component" value="Unassembled WGS sequence"/>
</dbReference>
<evidence type="ECO:0000259" key="7">
    <source>
        <dbReference type="Pfam" id="PF20684"/>
    </source>
</evidence>
<feature type="transmembrane region" description="Helical" evidence="6">
    <location>
        <begin position="192"/>
        <end position="213"/>
    </location>
</feature>
<dbReference type="GO" id="GO:0016020">
    <property type="term" value="C:membrane"/>
    <property type="evidence" value="ECO:0007669"/>
    <property type="project" value="UniProtKB-SubCell"/>
</dbReference>
<feature type="transmembrane region" description="Helical" evidence="6">
    <location>
        <begin position="118"/>
        <end position="140"/>
    </location>
</feature>
<evidence type="ECO:0000256" key="6">
    <source>
        <dbReference type="SAM" id="Phobius"/>
    </source>
</evidence>
<dbReference type="PANTHER" id="PTHR33048">
    <property type="entry name" value="PTH11-LIKE INTEGRAL MEMBRANE PROTEIN (AFU_ORTHOLOGUE AFUA_5G11245)"/>
    <property type="match status" value="1"/>
</dbReference>
<keyword evidence="4 6" id="KW-0472">Membrane</keyword>
<protein>
    <recommendedName>
        <fullName evidence="7">Rhodopsin domain-containing protein</fullName>
    </recommendedName>
</protein>
<dbReference type="Pfam" id="PF20684">
    <property type="entry name" value="Fung_rhodopsin"/>
    <property type="match status" value="1"/>
</dbReference>
<evidence type="ECO:0000313" key="8">
    <source>
        <dbReference type="EMBL" id="ERF77189.1"/>
    </source>
</evidence>
<keyword evidence="9" id="KW-1185">Reference proteome</keyword>
<dbReference type="AlphaFoldDB" id="U1I4Y9"/>
<evidence type="ECO:0000313" key="9">
    <source>
        <dbReference type="Proteomes" id="UP000019373"/>
    </source>
</evidence>
<reference evidence="9" key="1">
    <citation type="journal article" date="2014" name="BMC Genomics">
        <title>Genome characteristics reveal the impact of lichenization on lichen-forming fungus Endocarpon pusillum Hedwig (Verrucariales, Ascomycota).</title>
        <authorList>
            <person name="Wang Y.-Y."/>
            <person name="Liu B."/>
            <person name="Zhang X.-Y."/>
            <person name="Zhou Q.-M."/>
            <person name="Zhang T."/>
            <person name="Li H."/>
            <person name="Yu Y.-F."/>
            <person name="Zhang X.-L."/>
            <person name="Hao X.-Y."/>
            <person name="Wang M."/>
            <person name="Wang L."/>
            <person name="Wei J.-C."/>
        </authorList>
    </citation>
    <scope>NUCLEOTIDE SEQUENCE [LARGE SCALE GENOMIC DNA]</scope>
    <source>
        <strain evidence="9">Z07020 / HMAS-L-300199</strain>
    </source>
</reference>
<accession>U1I4Y9</accession>
<dbReference type="PANTHER" id="PTHR33048:SF158">
    <property type="entry name" value="MEMBRANE PROTEIN PTH11-LIKE, PUTATIVE-RELATED"/>
    <property type="match status" value="1"/>
</dbReference>
<feature type="transmembrane region" description="Helical" evidence="6">
    <location>
        <begin position="68"/>
        <end position="90"/>
    </location>
</feature>
<feature type="transmembrane region" description="Helical" evidence="6">
    <location>
        <begin position="33"/>
        <end position="56"/>
    </location>
</feature>
<feature type="domain" description="Rhodopsin" evidence="7">
    <location>
        <begin position="8"/>
        <end position="213"/>
    </location>
</feature>
<dbReference type="HOGENOM" id="CLU_028200_0_1_1"/>
<dbReference type="GeneID" id="19241409"/>
<dbReference type="InterPro" id="IPR052337">
    <property type="entry name" value="SAT4-like"/>
</dbReference>
<evidence type="ECO:0000256" key="5">
    <source>
        <dbReference type="ARBA" id="ARBA00038359"/>
    </source>
</evidence>
<organism evidence="8 9">
    <name type="scientific">Endocarpon pusillum (strain Z07020 / HMAS-L-300199)</name>
    <name type="common">Lichen-forming fungus</name>
    <dbReference type="NCBI Taxonomy" id="1263415"/>
    <lineage>
        <taxon>Eukaryota</taxon>
        <taxon>Fungi</taxon>
        <taxon>Dikarya</taxon>
        <taxon>Ascomycota</taxon>
        <taxon>Pezizomycotina</taxon>
        <taxon>Eurotiomycetes</taxon>
        <taxon>Chaetothyriomycetidae</taxon>
        <taxon>Verrucariales</taxon>
        <taxon>Verrucariaceae</taxon>
        <taxon>Endocarpon</taxon>
    </lineage>
</organism>
<dbReference type="EMBL" id="KE720649">
    <property type="protein sequence ID" value="ERF77189.1"/>
    <property type="molecule type" value="Genomic_DNA"/>
</dbReference>
<dbReference type="OrthoDB" id="2496787at2759"/>
<comment type="subcellular location">
    <subcellularLocation>
        <location evidence="1">Membrane</location>
        <topology evidence="1">Multi-pass membrane protein</topology>
    </subcellularLocation>
</comment>
<name>U1I4Y9_ENDPU</name>
<evidence type="ECO:0000256" key="1">
    <source>
        <dbReference type="ARBA" id="ARBA00004141"/>
    </source>
</evidence>
<keyword evidence="3 6" id="KW-1133">Transmembrane helix</keyword>
<dbReference type="eggNOG" id="ENOG502SQB8">
    <property type="taxonomic scope" value="Eukaryota"/>
</dbReference>
<evidence type="ECO:0000256" key="4">
    <source>
        <dbReference type="ARBA" id="ARBA00023136"/>
    </source>
</evidence>
<feature type="transmembrane region" description="Helical" evidence="6">
    <location>
        <begin position="152"/>
        <end position="172"/>
    </location>
</feature>
<dbReference type="RefSeq" id="XP_007785484.1">
    <property type="nucleotide sequence ID" value="XM_007787294.1"/>
</dbReference>
<sequence length="311" mass="35387">MEVLNVKRYTLGVHIWDLTLEDVFRVGDHLKNYIFIGDMLYFFGIMFTKLSILMLYLRIFQPNKKFRYFTYVMITFNVVYLLLFFLLYAFECNPPALGWHTVTWTGGGTCIDTIKVSYAVGGINVFSDLVILVMPIPLLLKLNLKKSQKLGLLAIFATGTFTVACTIVRQVVIMKTLRDFDHGFSTVEEIVWLTVELCVGIICACLPTLAPLYHLRLWARLVPQSVRIYLLSLRTATHGSTTYGSSKMSAKPSGGQSYESDVELVDNGKVSTHVGTHMPTMELVHTDPRRIYRMTDMEVSYSKHRDASNHV</sequence>
<dbReference type="OMA" id="GIMFTKL"/>
<evidence type="ECO:0000256" key="2">
    <source>
        <dbReference type="ARBA" id="ARBA00022692"/>
    </source>
</evidence>
<dbReference type="InterPro" id="IPR049326">
    <property type="entry name" value="Rhodopsin_dom_fungi"/>
</dbReference>
<proteinExistence type="inferred from homology"/>
<gene>
    <name evidence="8" type="ORF">EPUS_06469</name>
</gene>